<proteinExistence type="predicted"/>
<dbReference type="AlphaFoldDB" id="A0AA88KW29"/>
<accession>A0AA88KW29</accession>
<comment type="caution">
    <text evidence="1">The sequence shown here is derived from an EMBL/GenBank/DDBJ whole genome shotgun (WGS) entry which is preliminary data.</text>
</comment>
<gene>
    <name evidence="1" type="ORF">QYM36_016679</name>
</gene>
<organism evidence="1 2">
    <name type="scientific">Artemia franciscana</name>
    <name type="common">Brine shrimp</name>
    <name type="synonym">Artemia sanfranciscana</name>
    <dbReference type="NCBI Taxonomy" id="6661"/>
    <lineage>
        <taxon>Eukaryota</taxon>
        <taxon>Metazoa</taxon>
        <taxon>Ecdysozoa</taxon>
        <taxon>Arthropoda</taxon>
        <taxon>Crustacea</taxon>
        <taxon>Branchiopoda</taxon>
        <taxon>Anostraca</taxon>
        <taxon>Artemiidae</taxon>
        <taxon>Artemia</taxon>
    </lineage>
</organism>
<dbReference type="EMBL" id="JAVRJZ010000021">
    <property type="protein sequence ID" value="KAK2704366.1"/>
    <property type="molecule type" value="Genomic_DNA"/>
</dbReference>
<evidence type="ECO:0008006" key="3">
    <source>
        <dbReference type="Google" id="ProtNLM"/>
    </source>
</evidence>
<evidence type="ECO:0000313" key="2">
    <source>
        <dbReference type="Proteomes" id="UP001187531"/>
    </source>
</evidence>
<protein>
    <recommendedName>
        <fullName evidence="3">Reverse transcriptase domain-containing protein</fullName>
    </recommendedName>
</protein>
<keyword evidence="2" id="KW-1185">Reference proteome</keyword>
<reference evidence="1" key="1">
    <citation type="submission" date="2023-07" db="EMBL/GenBank/DDBJ databases">
        <title>Chromosome-level genome assembly of Artemia franciscana.</title>
        <authorList>
            <person name="Jo E."/>
        </authorList>
    </citation>
    <scope>NUCLEOTIDE SEQUENCE</scope>
    <source>
        <tissue evidence="1">Whole body</tissue>
    </source>
</reference>
<sequence>MKEDDDVAISAQETIADTEYADNGTLLVDNNKKAQNIMERVLNSASKTGLVISIPKTSYFSTKEKSISQWRARFRRWKSLIIWVHR</sequence>
<name>A0AA88KW29_ARTSF</name>
<evidence type="ECO:0000313" key="1">
    <source>
        <dbReference type="EMBL" id="KAK2704366.1"/>
    </source>
</evidence>
<dbReference type="Proteomes" id="UP001187531">
    <property type="component" value="Unassembled WGS sequence"/>
</dbReference>